<evidence type="ECO:0000313" key="2">
    <source>
        <dbReference type="Proteomes" id="UP000326570"/>
    </source>
</evidence>
<organism evidence="1 2">
    <name type="scientific">Adhaeribacter soli</name>
    <dbReference type="NCBI Taxonomy" id="2607655"/>
    <lineage>
        <taxon>Bacteria</taxon>
        <taxon>Pseudomonadati</taxon>
        <taxon>Bacteroidota</taxon>
        <taxon>Cytophagia</taxon>
        <taxon>Cytophagales</taxon>
        <taxon>Hymenobacteraceae</taxon>
        <taxon>Adhaeribacter</taxon>
    </lineage>
</organism>
<sequence>MKKILLLLLVIGLIGGYLYYRSFLSGPKYSLLQAKEAAQNHNVAEFEKYVNVESLTGSLVDQVTQQRSLVSRFVPGLNLGKSALNLLKPQLVKAARNEVQYYIETGNINLNAAGKKPLISLGAIAGMVIGDSSEFQGIDYIKEAGEQALVGLKFTQPRYDTTMVLEIKMLDKGDYWQATELTNVGDIINHVARLEKQRLLRRNQ</sequence>
<dbReference type="EMBL" id="VTWT01000003">
    <property type="protein sequence ID" value="KAA9339988.1"/>
    <property type="molecule type" value="Genomic_DNA"/>
</dbReference>
<dbReference type="AlphaFoldDB" id="A0A5N1J0S0"/>
<protein>
    <submittedName>
        <fullName evidence="1">DUF2939 domain-containing protein</fullName>
    </submittedName>
</protein>
<reference evidence="1 2" key="1">
    <citation type="submission" date="2019-09" db="EMBL/GenBank/DDBJ databases">
        <title>Genome sequence of Adhaeribacter sp. M2.</title>
        <authorList>
            <person name="Srinivasan S."/>
        </authorList>
    </citation>
    <scope>NUCLEOTIDE SEQUENCE [LARGE SCALE GENOMIC DNA]</scope>
    <source>
        <strain evidence="1 2">M2</strain>
    </source>
</reference>
<accession>A0A5N1J0S0</accession>
<evidence type="ECO:0000313" key="1">
    <source>
        <dbReference type="EMBL" id="KAA9339988.1"/>
    </source>
</evidence>
<proteinExistence type="predicted"/>
<name>A0A5N1J0S0_9BACT</name>
<keyword evidence="2" id="KW-1185">Reference proteome</keyword>
<dbReference type="Proteomes" id="UP000326570">
    <property type="component" value="Unassembled WGS sequence"/>
</dbReference>
<dbReference type="RefSeq" id="WP_150903012.1">
    <property type="nucleotide sequence ID" value="NZ_VTWT01000003.1"/>
</dbReference>
<comment type="caution">
    <text evidence="1">The sequence shown here is derived from an EMBL/GenBank/DDBJ whole genome shotgun (WGS) entry which is preliminary data.</text>
</comment>
<gene>
    <name evidence="1" type="ORF">F0P94_06460</name>
</gene>